<dbReference type="InterPro" id="IPR036514">
    <property type="entry name" value="SGNH_hydro_sf"/>
</dbReference>
<keyword evidence="1" id="KW-0732">Signal</keyword>
<protein>
    <submittedName>
        <fullName evidence="3">SGNH hydrolase</fullName>
    </submittedName>
</protein>
<keyword evidence="3" id="KW-0378">Hydrolase</keyword>
<evidence type="ECO:0000313" key="3">
    <source>
        <dbReference type="EMBL" id="KAF2710580.1"/>
    </source>
</evidence>
<evidence type="ECO:0000313" key="4">
    <source>
        <dbReference type="Proteomes" id="UP000799428"/>
    </source>
</evidence>
<dbReference type="PANTHER" id="PTHR43784:SF2">
    <property type="entry name" value="GDSL-LIKE LIPASE_ACYLHYDROLASE, PUTATIVE (AFU_ORTHOLOGUE AFUA_2G00820)-RELATED"/>
    <property type="match status" value="1"/>
</dbReference>
<dbReference type="Proteomes" id="UP000799428">
    <property type="component" value="Unassembled WGS sequence"/>
</dbReference>
<dbReference type="Pfam" id="PF13472">
    <property type="entry name" value="Lipase_GDSL_2"/>
    <property type="match status" value="1"/>
</dbReference>
<dbReference type="PANTHER" id="PTHR43784">
    <property type="entry name" value="GDSL-LIKE LIPASE/ACYLHYDROLASE, PUTATIVE (AFU_ORTHOLOGUE AFUA_2G00820)-RELATED"/>
    <property type="match status" value="1"/>
</dbReference>
<organism evidence="3 4">
    <name type="scientific">Pleomassaria siparia CBS 279.74</name>
    <dbReference type="NCBI Taxonomy" id="1314801"/>
    <lineage>
        <taxon>Eukaryota</taxon>
        <taxon>Fungi</taxon>
        <taxon>Dikarya</taxon>
        <taxon>Ascomycota</taxon>
        <taxon>Pezizomycotina</taxon>
        <taxon>Dothideomycetes</taxon>
        <taxon>Pleosporomycetidae</taxon>
        <taxon>Pleosporales</taxon>
        <taxon>Pleomassariaceae</taxon>
        <taxon>Pleomassaria</taxon>
    </lineage>
</organism>
<sequence length="423" mass="44302">MLNFRLLGIGLAAVSIGLRTVSARAVDNVHILEARQNGSDFHWVDTWTSMPQLVESGNLPPSPFGSGSAMFKDASVRQTLHLSIGGDKFRIEITNTFGGSDLPITAASIALPTGGKAGVSGIQGTPVPITFGGSASTTVPKGQVKLSDEIEFPVPAQSMITVTLYLQQGQSGSSITGHPGSRTTSWYASGNQVKAATMTGSSSAHWYFISAVQAWAPATTGSLVILGDSITDGRGSEDNANNRWPDLVLAKMQSGGLTNLAVLNQAAGGNAVLNGGLGPTLLSRYKRDGLTRPAVKYVMIFEGTNDIGSSSGTGVGDQLINAYKQIIADARKLGYKTIGATITPFCGSGQAYCQGSRDSVRQKVNQWILGAGNFDAVVDFDKILRSTTTTNQLDAKYNSGDGLHPNVAGYQAIANAFPLDILK</sequence>
<dbReference type="AlphaFoldDB" id="A0A6G1KCT0"/>
<name>A0A6G1KCT0_9PLEO</name>
<evidence type="ECO:0000256" key="1">
    <source>
        <dbReference type="SAM" id="SignalP"/>
    </source>
</evidence>
<dbReference type="OrthoDB" id="10071171at2759"/>
<reference evidence="3" key="1">
    <citation type="journal article" date="2020" name="Stud. Mycol.">
        <title>101 Dothideomycetes genomes: a test case for predicting lifestyles and emergence of pathogens.</title>
        <authorList>
            <person name="Haridas S."/>
            <person name="Albert R."/>
            <person name="Binder M."/>
            <person name="Bloem J."/>
            <person name="Labutti K."/>
            <person name="Salamov A."/>
            <person name="Andreopoulos B."/>
            <person name="Baker S."/>
            <person name="Barry K."/>
            <person name="Bills G."/>
            <person name="Bluhm B."/>
            <person name="Cannon C."/>
            <person name="Castanera R."/>
            <person name="Culley D."/>
            <person name="Daum C."/>
            <person name="Ezra D."/>
            <person name="Gonzalez J."/>
            <person name="Henrissat B."/>
            <person name="Kuo A."/>
            <person name="Liang C."/>
            <person name="Lipzen A."/>
            <person name="Lutzoni F."/>
            <person name="Magnuson J."/>
            <person name="Mondo S."/>
            <person name="Nolan M."/>
            <person name="Ohm R."/>
            <person name="Pangilinan J."/>
            <person name="Park H.-J."/>
            <person name="Ramirez L."/>
            <person name="Alfaro M."/>
            <person name="Sun H."/>
            <person name="Tritt A."/>
            <person name="Yoshinaga Y."/>
            <person name="Zwiers L.-H."/>
            <person name="Turgeon B."/>
            <person name="Goodwin S."/>
            <person name="Spatafora J."/>
            <person name="Crous P."/>
            <person name="Grigoriev I."/>
        </authorList>
    </citation>
    <scope>NUCLEOTIDE SEQUENCE</scope>
    <source>
        <strain evidence="3">CBS 279.74</strain>
    </source>
</reference>
<dbReference type="InterPro" id="IPR013830">
    <property type="entry name" value="SGNH_hydro"/>
</dbReference>
<keyword evidence="4" id="KW-1185">Reference proteome</keyword>
<proteinExistence type="predicted"/>
<feature type="signal peptide" evidence="1">
    <location>
        <begin position="1"/>
        <end position="23"/>
    </location>
</feature>
<accession>A0A6G1KCT0</accession>
<dbReference type="InterPro" id="IPR053140">
    <property type="entry name" value="GDSL_Rv0518-like"/>
</dbReference>
<gene>
    <name evidence="3" type="ORF">K504DRAFT_377675</name>
</gene>
<dbReference type="Gene3D" id="3.40.50.1110">
    <property type="entry name" value="SGNH hydrolase"/>
    <property type="match status" value="1"/>
</dbReference>
<feature type="domain" description="SGNH hydrolase-type esterase" evidence="2">
    <location>
        <begin position="225"/>
        <end position="412"/>
    </location>
</feature>
<dbReference type="GO" id="GO:0016787">
    <property type="term" value="F:hydrolase activity"/>
    <property type="evidence" value="ECO:0007669"/>
    <property type="project" value="UniProtKB-KW"/>
</dbReference>
<dbReference type="SUPFAM" id="SSF52266">
    <property type="entry name" value="SGNH hydrolase"/>
    <property type="match status" value="1"/>
</dbReference>
<evidence type="ECO:0000259" key="2">
    <source>
        <dbReference type="Pfam" id="PF13472"/>
    </source>
</evidence>
<dbReference type="EMBL" id="MU005769">
    <property type="protein sequence ID" value="KAF2710580.1"/>
    <property type="molecule type" value="Genomic_DNA"/>
</dbReference>
<feature type="chain" id="PRO_5026217122" evidence="1">
    <location>
        <begin position="24"/>
        <end position="423"/>
    </location>
</feature>
<dbReference type="CDD" id="cd01830">
    <property type="entry name" value="XynE_like"/>
    <property type="match status" value="1"/>
</dbReference>